<name>A0A7C9PGY0_9BURK</name>
<keyword evidence="3" id="KW-1185">Reference proteome</keyword>
<organism evidence="2 3">
    <name type="scientific">Ideonella livida</name>
    <dbReference type="NCBI Taxonomy" id="2707176"/>
    <lineage>
        <taxon>Bacteria</taxon>
        <taxon>Pseudomonadati</taxon>
        <taxon>Pseudomonadota</taxon>
        <taxon>Betaproteobacteria</taxon>
        <taxon>Burkholderiales</taxon>
        <taxon>Sphaerotilaceae</taxon>
        <taxon>Ideonella</taxon>
    </lineage>
</organism>
<protein>
    <submittedName>
        <fullName evidence="2">DUF1415 domain-containing protein</fullName>
    </submittedName>
</protein>
<feature type="compositionally biased region" description="Pro residues" evidence="1">
    <location>
        <begin position="207"/>
        <end position="216"/>
    </location>
</feature>
<feature type="region of interest" description="Disordered" evidence="1">
    <location>
        <begin position="188"/>
        <end position="216"/>
    </location>
</feature>
<accession>A0A7C9PGY0</accession>
<gene>
    <name evidence="2" type="ORF">G3A44_10590</name>
</gene>
<evidence type="ECO:0000313" key="3">
    <source>
        <dbReference type="Proteomes" id="UP000484255"/>
    </source>
</evidence>
<reference evidence="2 3" key="1">
    <citation type="submission" date="2020-02" db="EMBL/GenBank/DDBJ databases">
        <title>Ideonella bacterium strain TBM-1.</title>
        <authorList>
            <person name="Chen W.-M."/>
        </authorList>
    </citation>
    <scope>NUCLEOTIDE SEQUENCE [LARGE SCALE GENOMIC DNA]</scope>
    <source>
        <strain evidence="2 3">TBM-1</strain>
    </source>
</reference>
<sequence>MTAELDPEFVVARTRLWLERAVIGLNLCPFAKSVHVKRQVRYVVSSARSPAELLAQLEQELRHLAQVDPAETDTTLLIHPGVLEDFLDFNDFLAEAEETVERLDLAGELQVASFHPEFQFGDARADDPSNLTNRSPWPTLHLIREASIDRAVEAFPEAETIYERNIELTTALGHAGWQSLFADADALARTQAAGGQAREPQEAPARHQPPSPVVDD</sequence>
<comment type="caution">
    <text evidence="2">The sequence shown here is derived from an EMBL/GenBank/DDBJ whole genome shotgun (WGS) entry which is preliminary data.</text>
</comment>
<proteinExistence type="predicted"/>
<evidence type="ECO:0000313" key="2">
    <source>
        <dbReference type="EMBL" id="NDY91633.1"/>
    </source>
</evidence>
<dbReference type="RefSeq" id="WP_163457490.1">
    <property type="nucleotide sequence ID" value="NZ_JAAGOH010000011.1"/>
</dbReference>
<dbReference type="AlphaFoldDB" id="A0A7C9PGY0"/>
<evidence type="ECO:0000256" key="1">
    <source>
        <dbReference type="SAM" id="MobiDB-lite"/>
    </source>
</evidence>
<dbReference type="EMBL" id="JAAGOH010000011">
    <property type="protein sequence ID" value="NDY91633.1"/>
    <property type="molecule type" value="Genomic_DNA"/>
</dbReference>
<dbReference type="Pfam" id="PF07209">
    <property type="entry name" value="DUF1415"/>
    <property type="match status" value="1"/>
</dbReference>
<dbReference type="Proteomes" id="UP000484255">
    <property type="component" value="Unassembled WGS sequence"/>
</dbReference>
<dbReference type="InterPro" id="IPR009858">
    <property type="entry name" value="DUF1415"/>
</dbReference>